<gene>
    <name evidence="1" type="ORF">HMPREF9607_01066</name>
</gene>
<comment type="caution">
    <text evidence="1">The sequence shown here is derived from an EMBL/GenBank/DDBJ whole genome shotgun (WGS) entry which is preliminary data.</text>
</comment>
<dbReference type="EMBL" id="ADZU01000018">
    <property type="protein sequence ID" value="EFS92724.1"/>
    <property type="molecule type" value="Genomic_DNA"/>
</dbReference>
<evidence type="ECO:0000313" key="1">
    <source>
        <dbReference type="EMBL" id="EFS92724.1"/>
    </source>
</evidence>
<sequence length="41" mass="4656">MLFQPFETADECRVAVAWCPEQRGTVGSTPTRREKETPCVE</sequence>
<proteinExistence type="predicted"/>
<keyword evidence="2" id="KW-1185">Reference proteome</keyword>
<protein>
    <submittedName>
        <fullName evidence="1">Uncharacterized protein</fullName>
    </submittedName>
</protein>
<accession>A0ABN0C681</accession>
<organism evidence="1 2">
    <name type="scientific">Cutibacterium modestum HL044PA1</name>
    <dbReference type="NCBI Taxonomy" id="765109"/>
    <lineage>
        <taxon>Bacteria</taxon>
        <taxon>Bacillati</taxon>
        <taxon>Actinomycetota</taxon>
        <taxon>Actinomycetes</taxon>
        <taxon>Propionibacteriales</taxon>
        <taxon>Propionibacteriaceae</taxon>
        <taxon>Cutibacterium</taxon>
        <taxon>Cutibacterium modestum</taxon>
    </lineage>
</organism>
<dbReference type="Proteomes" id="UP000003179">
    <property type="component" value="Unassembled WGS sequence"/>
</dbReference>
<reference evidence="1" key="1">
    <citation type="submission" date="2010-08" db="EMBL/GenBank/DDBJ databases">
        <authorList>
            <person name="Weinstock G."/>
            <person name="Sodergren E."/>
            <person name="Clifton S."/>
            <person name="Fulton L."/>
            <person name="Fulton B."/>
            <person name="Courtney L."/>
            <person name="Fronick C."/>
            <person name="Harrison M."/>
            <person name="Strong C."/>
            <person name="Farmer C."/>
            <person name="Delahaunty K."/>
            <person name="Markovic C."/>
            <person name="Hall O."/>
            <person name="Minx P."/>
            <person name="Tomlinson C."/>
            <person name="Mitreva M."/>
            <person name="Hou S."/>
            <person name="Chen J."/>
            <person name="Wollam A."/>
            <person name="Pepin K.H."/>
            <person name="Johnson M."/>
            <person name="Bhonagiri V."/>
            <person name="Zhang X."/>
            <person name="Suruliraj S."/>
            <person name="Warren W."/>
            <person name="Chinwalla A."/>
            <person name="Mardis E.R."/>
            <person name="Wilson R.K."/>
        </authorList>
    </citation>
    <scope>NUCLEOTIDE SEQUENCE [LARGE SCALE GENOMIC DNA]</scope>
    <source>
        <strain evidence="1">HL044PA1</strain>
    </source>
</reference>
<evidence type="ECO:0000313" key="2">
    <source>
        <dbReference type="Proteomes" id="UP000003179"/>
    </source>
</evidence>
<name>A0ABN0C681_9ACTN</name>